<reference evidence="2" key="1">
    <citation type="submission" date="2020-08" db="EMBL/GenBank/DDBJ databases">
        <title>Plant Genome Project.</title>
        <authorList>
            <person name="Zhang R.-G."/>
        </authorList>
    </citation>
    <scope>NUCLEOTIDE SEQUENCE</scope>
    <source>
        <strain evidence="2">WSP0</strain>
        <tissue evidence="2">Leaf</tissue>
    </source>
</reference>
<accession>A0AAV6LKH4</accession>
<organism evidence="2 3">
    <name type="scientific">Rhododendron griersonianum</name>
    <dbReference type="NCBI Taxonomy" id="479676"/>
    <lineage>
        <taxon>Eukaryota</taxon>
        <taxon>Viridiplantae</taxon>
        <taxon>Streptophyta</taxon>
        <taxon>Embryophyta</taxon>
        <taxon>Tracheophyta</taxon>
        <taxon>Spermatophyta</taxon>
        <taxon>Magnoliopsida</taxon>
        <taxon>eudicotyledons</taxon>
        <taxon>Gunneridae</taxon>
        <taxon>Pentapetalae</taxon>
        <taxon>asterids</taxon>
        <taxon>Ericales</taxon>
        <taxon>Ericaceae</taxon>
        <taxon>Ericoideae</taxon>
        <taxon>Rhodoreae</taxon>
        <taxon>Rhododendron</taxon>
    </lineage>
</organism>
<evidence type="ECO:0000313" key="3">
    <source>
        <dbReference type="Proteomes" id="UP000823749"/>
    </source>
</evidence>
<feature type="region of interest" description="Disordered" evidence="1">
    <location>
        <begin position="1"/>
        <end position="40"/>
    </location>
</feature>
<proteinExistence type="predicted"/>
<dbReference type="AlphaFoldDB" id="A0AAV6LKH4"/>
<protein>
    <submittedName>
        <fullName evidence="2">Uncharacterized protein</fullName>
    </submittedName>
</protein>
<keyword evidence="3" id="KW-1185">Reference proteome</keyword>
<feature type="compositionally biased region" description="Acidic residues" evidence="1">
    <location>
        <begin position="18"/>
        <end position="39"/>
    </location>
</feature>
<sequence length="74" mass="7325">MGVAEEGLAVVGGVGGEEGGEDDEREGEGEEEVDGEGEEVAGVGLDDALGFGEDAAEVEGAADGRHGKAGLIYF</sequence>
<dbReference type="EMBL" id="JACTNZ010000001">
    <property type="protein sequence ID" value="KAG5565261.1"/>
    <property type="molecule type" value="Genomic_DNA"/>
</dbReference>
<gene>
    <name evidence="2" type="ORF">RHGRI_001225</name>
</gene>
<evidence type="ECO:0000313" key="2">
    <source>
        <dbReference type="EMBL" id="KAG5565261.1"/>
    </source>
</evidence>
<name>A0AAV6LKH4_9ERIC</name>
<dbReference type="Proteomes" id="UP000823749">
    <property type="component" value="Chromosome 1"/>
</dbReference>
<evidence type="ECO:0000256" key="1">
    <source>
        <dbReference type="SAM" id="MobiDB-lite"/>
    </source>
</evidence>
<comment type="caution">
    <text evidence="2">The sequence shown here is derived from an EMBL/GenBank/DDBJ whole genome shotgun (WGS) entry which is preliminary data.</text>
</comment>